<accession>A0ACC0FV55</accession>
<keyword evidence="2" id="KW-1185">Reference proteome</keyword>
<name>A0ACC0FV55_9ERIC</name>
<dbReference type="Proteomes" id="UP001060215">
    <property type="component" value="Chromosome 13"/>
</dbReference>
<comment type="caution">
    <text evidence="1">The sequence shown here is derived from an EMBL/GenBank/DDBJ whole genome shotgun (WGS) entry which is preliminary data.</text>
</comment>
<sequence>MKRLAKLSPDSFDGCTSCIPRQFCTHHKIEQPEVAQHMGAPIAGNILIAFVADMVKENQIRYDDLALDSNCTQEHAGIGSLVKGFRQYLIWDRRRRTFKRVN</sequence>
<protein>
    <submittedName>
        <fullName evidence="1">Uncharacterized protein</fullName>
    </submittedName>
</protein>
<dbReference type="EMBL" id="CM045770">
    <property type="protein sequence ID" value="KAI7991972.1"/>
    <property type="molecule type" value="Genomic_DNA"/>
</dbReference>
<proteinExistence type="predicted"/>
<gene>
    <name evidence="1" type="ORF">LOK49_LG12G00202</name>
</gene>
<evidence type="ECO:0000313" key="2">
    <source>
        <dbReference type="Proteomes" id="UP001060215"/>
    </source>
</evidence>
<reference evidence="1 2" key="1">
    <citation type="journal article" date="2022" name="Plant J.">
        <title>Chromosome-level genome of Camellia lanceoleosa provides a valuable resource for understanding genome evolution and self-incompatibility.</title>
        <authorList>
            <person name="Gong W."/>
            <person name="Xiao S."/>
            <person name="Wang L."/>
            <person name="Liao Z."/>
            <person name="Chang Y."/>
            <person name="Mo W."/>
            <person name="Hu G."/>
            <person name="Li W."/>
            <person name="Zhao G."/>
            <person name="Zhu H."/>
            <person name="Hu X."/>
            <person name="Ji K."/>
            <person name="Xiang X."/>
            <person name="Song Q."/>
            <person name="Yuan D."/>
            <person name="Jin S."/>
            <person name="Zhang L."/>
        </authorList>
    </citation>
    <scope>NUCLEOTIDE SEQUENCE [LARGE SCALE GENOMIC DNA]</scope>
    <source>
        <strain evidence="1">SQ_2022a</strain>
    </source>
</reference>
<evidence type="ECO:0000313" key="1">
    <source>
        <dbReference type="EMBL" id="KAI7991972.1"/>
    </source>
</evidence>
<organism evidence="1 2">
    <name type="scientific">Camellia lanceoleosa</name>
    <dbReference type="NCBI Taxonomy" id="1840588"/>
    <lineage>
        <taxon>Eukaryota</taxon>
        <taxon>Viridiplantae</taxon>
        <taxon>Streptophyta</taxon>
        <taxon>Embryophyta</taxon>
        <taxon>Tracheophyta</taxon>
        <taxon>Spermatophyta</taxon>
        <taxon>Magnoliopsida</taxon>
        <taxon>eudicotyledons</taxon>
        <taxon>Gunneridae</taxon>
        <taxon>Pentapetalae</taxon>
        <taxon>asterids</taxon>
        <taxon>Ericales</taxon>
        <taxon>Theaceae</taxon>
        <taxon>Camellia</taxon>
    </lineage>
</organism>